<reference evidence="5 6" key="1">
    <citation type="submission" date="2021-05" db="EMBL/GenBank/DDBJ databases">
        <title>Comparative genomic studies on the polysaccharide-degrading batcterial strains of the Flammeovirga genus.</title>
        <authorList>
            <person name="Zewei F."/>
            <person name="Zheng Z."/>
            <person name="Yu L."/>
            <person name="Ruyue G."/>
            <person name="Yanhong M."/>
            <person name="Yuanyuan C."/>
            <person name="Jingyan G."/>
            <person name="Wenjun H."/>
        </authorList>
    </citation>
    <scope>NUCLEOTIDE SEQUENCE [LARGE SCALE GENOMIC DNA]</scope>
    <source>
        <strain evidence="5 6">YS10</strain>
    </source>
</reference>
<dbReference type="PANTHER" id="PTHR47893:SF1">
    <property type="entry name" value="REGULATORY PROTEIN PCHR"/>
    <property type="match status" value="1"/>
</dbReference>
<dbReference type="Proteomes" id="UP000682802">
    <property type="component" value="Chromosome 1"/>
</dbReference>
<evidence type="ECO:0000259" key="4">
    <source>
        <dbReference type="PROSITE" id="PS01124"/>
    </source>
</evidence>
<dbReference type="EMBL" id="CP076128">
    <property type="protein sequence ID" value="QWG09003.1"/>
    <property type="molecule type" value="Genomic_DNA"/>
</dbReference>
<sequence length="331" mass="39485">MNSSQIHTIKDIVNLYKNTYQAQKISETHFIVDNKKAKGHIFPIELEKGLFAFVMNIKFNDEIHVIYQYDEIENYHFRGGVFLSQNFSNITKDKFFKKKENFNDNGFYISSVASNINHKIQKGNEGFRIFYFFSKEVVEKYVNNDVKNYFFKNNSFYNFFDGFKDLPLYKNILKELFSYPEARRETALKMHAHSSFLMMLNNLSSMFESHKYDLSAFHVDPNLLETLHQVKDEILLDFSTKPNIEEISKRHGIHLNKFEEAFQAVFGFTIYNFYLNKRIEFAEHLLVSEHYSIKEIAYDLGFSDTPHFSRSFKKQFSKTPSQYLKEYKYRK</sequence>
<dbReference type="PROSITE" id="PS01124">
    <property type="entry name" value="HTH_ARAC_FAMILY_2"/>
    <property type="match status" value="1"/>
</dbReference>
<dbReference type="InterPro" id="IPR009057">
    <property type="entry name" value="Homeodomain-like_sf"/>
</dbReference>
<dbReference type="InterPro" id="IPR020449">
    <property type="entry name" value="Tscrpt_reg_AraC-type_HTH"/>
</dbReference>
<dbReference type="InterPro" id="IPR018062">
    <property type="entry name" value="HTH_AraC-typ_CS"/>
</dbReference>
<keyword evidence="3" id="KW-0804">Transcription</keyword>
<name>A0ABX8H024_9BACT</name>
<dbReference type="PROSITE" id="PS00041">
    <property type="entry name" value="HTH_ARAC_FAMILY_1"/>
    <property type="match status" value="1"/>
</dbReference>
<evidence type="ECO:0000313" key="6">
    <source>
        <dbReference type="Proteomes" id="UP000682802"/>
    </source>
</evidence>
<dbReference type="InterPro" id="IPR018060">
    <property type="entry name" value="HTH_AraC"/>
</dbReference>
<dbReference type="PRINTS" id="PR00032">
    <property type="entry name" value="HTHARAC"/>
</dbReference>
<dbReference type="Gene3D" id="1.10.10.60">
    <property type="entry name" value="Homeodomain-like"/>
    <property type="match status" value="1"/>
</dbReference>
<proteinExistence type="predicted"/>
<organism evidence="5 6">
    <name type="scientific">Flammeovirga kamogawensis</name>
    <dbReference type="NCBI Taxonomy" id="373891"/>
    <lineage>
        <taxon>Bacteria</taxon>
        <taxon>Pseudomonadati</taxon>
        <taxon>Bacteroidota</taxon>
        <taxon>Cytophagia</taxon>
        <taxon>Cytophagales</taxon>
        <taxon>Flammeovirgaceae</taxon>
        <taxon>Flammeovirga</taxon>
    </lineage>
</organism>
<gene>
    <name evidence="5" type="ORF">KM029_08685</name>
</gene>
<keyword evidence="1" id="KW-0805">Transcription regulation</keyword>
<dbReference type="SUPFAM" id="SSF46689">
    <property type="entry name" value="Homeodomain-like"/>
    <property type="match status" value="1"/>
</dbReference>
<evidence type="ECO:0000256" key="1">
    <source>
        <dbReference type="ARBA" id="ARBA00023015"/>
    </source>
</evidence>
<protein>
    <submittedName>
        <fullName evidence="5">Helix-turn-helix transcriptional regulator</fullName>
    </submittedName>
</protein>
<accession>A0ABX8H024</accession>
<evidence type="ECO:0000256" key="3">
    <source>
        <dbReference type="ARBA" id="ARBA00023163"/>
    </source>
</evidence>
<evidence type="ECO:0000313" key="5">
    <source>
        <dbReference type="EMBL" id="QWG09003.1"/>
    </source>
</evidence>
<evidence type="ECO:0000256" key="2">
    <source>
        <dbReference type="ARBA" id="ARBA00023125"/>
    </source>
</evidence>
<dbReference type="PANTHER" id="PTHR47893">
    <property type="entry name" value="REGULATORY PROTEIN PCHR"/>
    <property type="match status" value="1"/>
</dbReference>
<dbReference type="InterPro" id="IPR053142">
    <property type="entry name" value="PchR_regulatory_protein"/>
</dbReference>
<feature type="domain" description="HTH araC/xylS-type" evidence="4">
    <location>
        <begin position="228"/>
        <end position="326"/>
    </location>
</feature>
<dbReference type="SMART" id="SM00342">
    <property type="entry name" value="HTH_ARAC"/>
    <property type="match status" value="1"/>
</dbReference>
<dbReference type="RefSeq" id="WP_144072907.1">
    <property type="nucleotide sequence ID" value="NZ_CP076128.1"/>
</dbReference>
<keyword evidence="2" id="KW-0238">DNA-binding</keyword>
<keyword evidence="6" id="KW-1185">Reference proteome</keyword>
<dbReference type="Pfam" id="PF12833">
    <property type="entry name" value="HTH_18"/>
    <property type="match status" value="1"/>
</dbReference>